<dbReference type="AlphaFoldDB" id="A0A544BME2"/>
<organism evidence="1 2">
    <name type="scientific">Vibrio cholerae</name>
    <dbReference type="NCBI Taxonomy" id="666"/>
    <lineage>
        <taxon>Bacteria</taxon>
        <taxon>Pseudomonadati</taxon>
        <taxon>Pseudomonadota</taxon>
        <taxon>Gammaproteobacteria</taxon>
        <taxon>Vibrionales</taxon>
        <taxon>Vibrionaceae</taxon>
        <taxon>Vibrio</taxon>
    </lineage>
</organism>
<dbReference type="EMBL" id="VIOS01000201">
    <property type="protein sequence ID" value="TQP07539.1"/>
    <property type="molecule type" value="Genomic_DNA"/>
</dbReference>
<dbReference type="Proteomes" id="UP000319979">
    <property type="component" value="Unassembled WGS sequence"/>
</dbReference>
<dbReference type="RefSeq" id="WP_142735901.1">
    <property type="nucleotide sequence ID" value="NZ_VIOS01000201.1"/>
</dbReference>
<proteinExistence type="predicted"/>
<evidence type="ECO:0000313" key="2">
    <source>
        <dbReference type="Proteomes" id="UP000319979"/>
    </source>
</evidence>
<accession>A0A544BME2</accession>
<protein>
    <submittedName>
        <fullName evidence="1">Uncharacterized protein</fullName>
    </submittedName>
</protein>
<evidence type="ECO:0000313" key="1">
    <source>
        <dbReference type="EMBL" id="TQP07539.1"/>
    </source>
</evidence>
<comment type="caution">
    <text evidence="1">The sequence shown here is derived from an EMBL/GenBank/DDBJ whole genome shotgun (WGS) entry which is preliminary data.</text>
</comment>
<name>A0A544BME2_VIBCL</name>
<sequence length="79" mass="9164">MRNIDPKAPLKCIQISGLPIKLELFLNTPDNPLLIKLPVTYRTEEGEKFVSEGDIYQLKHKIKVSAFEYKMIFTILQDQ</sequence>
<gene>
    <name evidence="1" type="ORF">FLM02_19930</name>
</gene>
<reference evidence="1 2" key="1">
    <citation type="submission" date="2019-07" db="EMBL/GenBank/DDBJ databases">
        <title>Phenotypic and genotypic antimicrobial resistance traits of Vibrio cholerae non-O1/non-O139 isolated from a large Austrian lake frequently associated with cases of infection.</title>
        <authorList>
            <person name="Lepuschitz S."/>
            <person name="Baron S."/>
            <person name="Larvor E."/>
            <person name="Granier S."/>
            <person name="Pretzer C."/>
            <person name="Mach R.L."/>
            <person name="Farnleitner A.H."/>
            <person name="Ruppitsch W."/>
            <person name="Pleininger S."/>
            <person name="Indra A."/>
            <person name="Kirschner A.K.T."/>
        </authorList>
    </citation>
    <scope>NUCLEOTIDE SEQUENCE [LARGE SCALE GENOMIC DNA]</scope>
    <source>
        <strain evidence="1 2">A12JL36W90</strain>
    </source>
</reference>